<dbReference type="AlphaFoldDB" id="A0AAJ1UVY8"/>
<reference evidence="1" key="1">
    <citation type="submission" date="2023-05" db="EMBL/GenBank/DDBJ databases">
        <title>Mycoplasma phocimorsus sp. nov., isolated from Scandinavian patients with seal finger or septic arthritis after contact with seals.</title>
        <authorList>
            <person name="Skafte-Holm A."/>
            <person name="Pedersen T.R."/>
            <person name="Froelund M."/>
            <person name="Stegger M."/>
            <person name="Qvortrup K."/>
            <person name="Michaels D.L."/>
            <person name="Brown D.R."/>
            <person name="Jensen J.S."/>
        </authorList>
    </citation>
    <scope>NUCLEOTIDE SEQUENCE</scope>
    <source>
        <strain evidence="1">M5725</strain>
    </source>
</reference>
<evidence type="ECO:0000313" key="2">
    <source>
        <dbReference type="Proteomes" id="UP001224428"/>
    </source>
</evidence>
<proteinExistence type="predicted"/>
<dbReference type="Proteomes" id="UP001224428">
    <property type="component" value="Unassembled WGS sequence"/>
</dbReference>
<organism evidence="1 2">
    <name type="scientific">Mycoplasma phocimorsus</name>
    <dbReference type="NCBI Taxonomy" id="3045839"/>
    <lineage>
        <taxon>Bacteria</taxon>
        <taxon>Bacillati</taxon>
        <taxon>Mycoplasmatota</taxon>
        <taxon>Mollicutes</taxon>
        <taxon>Mycoplasmataceae</taxon>
        <taxon>Mycoplasma</taxon>
    </lineage>
</organism>
<dbReference type="EMBL" id="JASDDP010000024">
    <property type="protein sequence ID" value="MDJ1646034.1"/>
    <property type="molecule type" value="Genomic_DNA"/>
</dbReference>
<gene>
    <name evidence="1" type="ORF">QLQ80_03015</name>
</gene>
<evidence type="ECO:0000313" key="1">
    <source>
        <dbReference type="EMBL" id="MDJ1646034.1"/>
    </source>
</evidence>
<sequence>MISYFIKGIKDFDVIKQLFLLQIFDFNDQEKANSVKKLIIKKEKEQEEAEGYEKLEYQQEIFDEIKKLNAIFERSKNLKVITFK</sequence>
<accession>A0AAJ1UVY8</accession>
<keyword evidence="2" id="KW-1185">Reference proteome</keyword>
<protein>
    <submittedName>
        <fullName evidence="1">Uncharacterized protein</fullName>
    </submittedName>
</protein>
<dbReference type="RefSeq" id="WP_283827408.1">
    <property type="nucleotide sequence ID" value="NZ_JASDDP010000024.1"/>
</dbReference>
<name>A0AAJ1UVY8_9MOLU</name>
<comment type="caution">
    <text evidence="1">The sequence shown here is derived from an EMBL/GenBank/DDBJ whole genome shotgun (WGS) entry which is preliminary data.</text>
</comment>